<name>A0A8S5QVS2_9CAUD</name>
<feature type="domain" description="Ribbon-helix-helix protein CopG" evidence="1">
    <location>
        <begin position="100"/>
        <end position="136"/>
    </location>
</feature>
<dbReference type="EMBL" id="BK015739">
    <property type="protein sequence ID" value="DAE22756.1"/>
    <property type="molecule type" value="Genomic_DNA"/>
</dbReference>
<sequence>MKKIINGSRYNTETAQRLGTHENNCLPNDIYYRGQDLYRTKAGKYFIHNYGNGFPLPDGFWGWGEEITPITEDAAREWAEKYLDGDDYEAAFGEVVEDARLNVLLPQELLDKLDARSAADGANRSEIVRAALRAYLSSGVSRTEK</sequence>
<protein>
    <submittedName>
        <fullName evidence="2">Putative transcriptional regulator</fullName>
    </submittedName>
</protein>
<dbReference type="CDD" id="cd22231">
    <property type="entry name" value="RHH_NikR_HicB-like"/>
    <property type="match status" value="1"/>
</dbReference>
<dbReference type="InterPro" id="IPR013321">
    <property type="entry name" value="Arc_rbn_hlx_hlx"/>
</dbReference>
<evidence type="ECO:0000313" key="2">
    <source>
        <dbReference type="EMBL" id="DAE22756.1"/>
    </source>
</evidence>
<dbReference type="GO" id="GO:0006355">
    <property type="term" value="P:regulation of DNA-templated transcription"/>
    <property type="evidence" value="ECO:0007669"/>
    <property type="project" value="InterPro"/>
</dbReference>
<dbReference type="InterPro" id="IPR002145">
    <property type="entry name" value="CopG"/>
</dbReference>
<dbReference type="Gene3D" id="1.10.1220.10">
    <property type="entry name" value="Met repressor-like"/>
    <property type="match status" value="1"/>
</dbReference>
<proteinExistence type="predicted"/>
<dbReference type="Pfam" id="PF01402">
    <property type="entry name" value="RHH_1"/>
    <property type="match status" value="1"/>
</dbReference>
<evidence type="ECO:0000259" key="1">
    <source>
        <dbReference type="Pfam" id="PF01402"/>
    </source>
</evidence>
<reference evidence="2" key="1">
    <citation type="journal article" date="2021" name="Proc. Natl. Acad. Sci. U.S.A.">
        <title>A Catalog of Tens of Thousands of Viruses from Human Metagenomes Reveals Hidden Associations with Chronic Diseases.</title>
        <authorList>
            <person name="Tisza M.J."/>
            <person name="Buck C.B."/>
        </authorList>
    </citation>
    <scope>NUCLEOTIDE SEQUENCE</scope>
    <source>
        <strain evidence="2">Ct2hZ16</strain>
    </source>
</reference>
<organism evidence="2">
    <name type="scientific">Siphoviridae sp. ct2hZ16</name>
    <dbReference type="NCBI Taxonomy" id="2826276"/>
    <lineage>
        <taxon>Viruses</taxon>
        <taxon>Duplodnaviria</taxon>
        <taxon>Heunggongvirae</taxon>
        <taxon>Uroviricota</taxon>
        <taxon>Caudoviricetes</taxon>
    </lineage>
</organism>
<dbReference type="InterPro" id="IPR010985">
    <property type="entry name" value="Ribbon_hlx_hlx"/>
</dbReference>
<accession>A0A8S5QVS2</accession>
<dbReference type="SUPFAM" id="SSF47598">
    <property type="entry name" value="Ribbon-helix-helix"/>
    <property type="match status" value="1"/>
</dbReference>